<dbReference type="Proteomes" id="UP000286075">
    <property type="component" value="Unassembled WGS sequence"/>
</dbReference>
<evidence type="ECO:0000313" key="2">
    <source>
        <dbReference type="Proteomes" id="UP000286075"/>
    </source>
</evidence>
<dbReference type="AlphaFoldDB" id="A0A413GFI1"/>
<feature type="non-terminal residue" evidence="1">
    <location>
        <position position="78"/>
    </location>
</feature>
<evidence type="ECO:0008006" key="3">
    <source>
        <dbReference type="Google" id="ProtNLM"/>
    </source>
</evidence>
<proteinExistence type="predicted"/>
<gene>
    <name evidence="1" type="ORF">DXA68_24405</name>
</gene>
<sequence>MLYGNSYDGCACLQKRSYNANVYPPSYAYNIRNRLTASCGEGSSLSANVNRFTEQITGYDKNGNILGLKRYGQTGTST</sequence>
<accession>A0A413GFI1</accession>
<evidence type="ECO:0000313" key="1">
    <source>
        <dbReference type="EMBL" id="RGX69878.1"/>
    </source>
</evidence>
<organism evidence="1 2">
    <name type="scientific">Bacteroides stercorirosoris</name>
    <dbReference type="NCBI Taxonomy" id="871324"/>
    <lineage>
        <taxon>Bacteria</taxon>
        <taxon>Pseudomonadati</taxon>
        <taxon>Bacteroidota</taxon>
        <taxon>Bacteroidia</taxon>
        <taxon>Bacteroidales</taxon>
        <taxon>Bacteroidaceae</taxon>
        <taxon>Bacteroides</taxon>
    </lineage>
</organism>
<dbReference type="EMBL" id="QSCF01000119">
    <property type="protein sequence ID" value="RGX69878.1"/>
    <property type="molecule type" value="Genomic_DNA"/>
</dbReference>
<name>A0A413GFI1_9BACE</name>
<comment type="caution">
    <text evidence="1">The sequence shown here is derived from an EMBL/GenBank/DDBJ whole genome shotgun (WGS) entry which is preliminary data.</text>
</comment>
<dbReference type="RefSeq" id="WP_147347778.1">
    <property type="nucleotide sequence ID" value="NZ_CABMFG010000119.1"/>
</dbReference>
<protein>
    <recommendedName>
        <fullName evidence="3">RHS repeat-associated core domain-containing protein</fullName>
    </recommendedName>
</protein>
<dbReference type="OrthoDB" id="1043857at2"/>
<reference evidence="1 2" key="1">
    <citation type="submission" date="2018-08" db="EMBL/GenBank/DDBJ databases">
        <title>A genome reference for cultivated species of the human gut microbiota.</title>
        <authorList>
            <person name="Zou Y."/>
            <person name="Xue W."/>
            <person name="Luo G."/>
        </authorList>
    </citation>
    <scope>NUCLEOTIDE SEQUENCE [LARGE SCALE GENOMIC DNA]</scope>
    <source>
        <strain evidence="1 2">OF03-9BH</strain>
    </source>
</reference>